<evidence type="ECO:0000313" key="2">
    <source>
        <dbReference type="EMBL" id="TDK47959.1"/>
    </source>
</evidence>
<dbReference type="Proteomes" id="UP000295438">
    <property type="component" value="Unassembled WGS sequence"/>
</dbReference>
<dbReference type="PANTHER" id="PTHR34821:SF2">
    <property type="entry name" value="INNER MEMBRANE PROTEIN YDCZ"/>
    <property type="match status" value="1"/>
</dbReference>
<proteinExistence type="predicted"/>
<feature type="transmembrane region" description="Helical" evidence="1">
    <location>
        <begin position="103"/>
        <end position="123"/>
    </location>
</feature>
<dbReference type="AlphaFoldDB" id="A0A4R5V7I1"/>
<dbReference type="EMBL" id="SMUW01000028">
    <property type="protein sequence ID" value="TDK47959.1"/>
    <property type="molecule type" value="Genomic_DNA"/>
</dbReference>
<evidence type="ECO:0000313" key="3">
    <source>
        <dbReference type="Proteomes" id="UP000295438"/>
    </source>
</evidence>
<comment type="caution">
    <text evidence="2">The sequence shown here is derived from an EMBL/GenBank/DDBJ whole genome shotgun (WGS) entry which is preliminary data.</text>
</comment>
<protein>
    <submittedName>
        <fullName evidence="2">DMT family transporter</fullName>
    </submittedName>
</protein>
<evidence type="ECO:0000256" key="1">
    <source>
        <dbReference type="SAM" id="Phobius"/>
    </source>
</evidence>
<sequence>MENLQLMGLAFGVGILIVMQGSLNAQLGVRLDNALLASSINLLVSGGLAVVVLLFASQNLSALSRVQAIPVYLLFVGGILSFLAITSFYYVIPKIGIATTVAFGLSGQLIFAAIASHFGWFGLPVEPITLKRVAGIILMIFSVSLIKS</sequence>
<reference evidence="2 3" key="1">
    <citation type="submission" date="2019-03" db="EMBL/GenBank/DDBJ databases">
        <title>Algoriphagus aquimaris sp. nov., isolated form marine sediment in Pohang, Korea.</title>
        <authorList>
            <person name="Kim J."/>
            <person name="Yoon S.-H."/>
            <person name="Lee S.-S."/>
        </authorList>
    </citation>
    <scope>NUCLEOTIDE SEQUENCE [LARGE SCALE GENOMIC DNA]</scope>
    <source>
        <strain evidence="2 3">F21</strain>
    </source>
</reference>
<keyword evidence="1" id="KW-0812">Transmembrane</keyword>
<keyword evidence="1" id="KW-0472">Membrane</keyword>
<keyword evidence="1" id="KW-1133">Transmembrane helix</keyword>
<name>A0A4R5V7I1_9BACT</name>
<dbReference type="GO" id="GO:0005886">
    <property type="term" value="C:plasma membrane"/>
    <property type="evidence" value="ECO:0007669"/>
    <property type="project" value="TreeGrafter"/>
</dbReference>
<organism evidence="2 3">
    <name type="scientific">Algoriphagus formosus</name>
    <dbReference type="NCBI Taxonomy" id="2007308"/>
    <lineage>
        <taxon>Bacteria</taxon>
        <taxon>Pseudomonadati</taxon>
        <taxon>Bacteroidota</taxon>
        <taxon>Cytophagia</taxon>
        <taxon>Cytophagales</taxon>
        <taxon>Cyclobacteriaceae</taxon>
        <taxon>Algoriphagus</taxon>
    </lineage>
</organism>
<dbReference type="RefSeq" id="WP_133390027.1">
    <property type="nucleotide sequence ID" value="NZ_SMUW01000028.1"/>
</dbReference>
<gene>
    <name evidence="2" type="ORF">E1898_04605</name>
</gene>
<accession>A0A4R5V7I1</accession>
<dbReference type="InterPro" id="IPR006750">
    <property type="entry name" value="YdcZ"/>
</dbReference>
<dbReference type="PANTHER" id="PTHR34821">
    <property type="entry name" value="INNER MEMBRANE PROTEIN YDCZ"/>
    <property type="match status" value="1"/>
</dbReference>
<dbReference type="Pfam" id="PF04657">
    <property type="entry name" value="DMT_YdcZ"/>
    <property type="match status" value="1"/>
</dbReference>
<keyword evidence="3" id="KW-1185">Reference proteome</keyword>
<feature type="transmembrane region" description="Helical" evidence="1">
    <location>
        <begin position="6"/>
        <end position="23"/>
    </location>
</feature>
<feature type="transmembrane region" description="Helical" evidence="1">
    <location>
        <begin position="35"/>
        <end position="57"/>
    </location>
</feature>
<feature type="transmembrane region" description="Helical" evidence="1">
    <location>
        <begin position="69"/>
        <end position="91"/>
    </location>
</feature>